<dbReference type="EMBL" id="PDCP01000001">
    <property type="protein sequence ID" value="PEG43173.1"/>
    <property type="molecule type" value="Genomic_DNA"/>
</dbReference>
<reference evidence="4 5" key="1">
    <citation type="submission" date="2017-10" db="EMBL/GenBank/DDBJ databases">
        <title>The new phylogeny of genus Mycobacterium.</title>
        <authorList>
            <person name="Tortoli E."/>
            <person name="Trovato A."/>
            <person name="Cirillo D.M."/>
        </authorList>
    </citation>
    <scope>NUCLEOTIDE SEQUENCE [LARGE SCALE GENOMIC DNA]</scope>
    <source>
        <strain evidence="4 5">CCUG37673</strain>
    </source>
</reference>
<dbReference type="InterPro" id="IPR051398">
    <property type="entry name" value="Polysacch_Deacetylase"/>
</dbReference>
<gene>
    <name evidence="4" type="ORF">CQY20_00885</name>
</gene>
<dbReference type="Proteomes" id="UP000220914">
    <property type="component" value="Unassembled WGS sequence"/>
</dbReference>
<dbReference type="GO" id="GO:0005576">
    <property type="term" value="C:extracellular region"/>
    <property type="evidence" value="ECO:0007669"/>
    <property type="project" value="UniProtKB-SubCell"/>
</dbReference>
<dbReference type="InterPro" id="IPR011330">
    <property type="entry name" value="Glyco_hydro/deAcase_b/a-brl"/>
</dbReference>
<evidence type="ECO:0000256" key="1">
    <source>
        <dbReference type="ARBA" id="ARBA00004613"/>
    </source>
</evidence>
<keyword evidence="2" id="KW-0732">Signal</keyword>
<sequence>MPRSVVNITVHGIGPAGRDRGGDDDPTWVSTAQFEQVLDAVVGRSDVRLTFDDGNASDVEVALPRLVERGLTAEFFVLAGKLGERGHLDRAAVRSLLDAGMAIGSHGWSHRDWRRIDETQAHQEFYEAHWVLAEITGAPVSRVAIPFGSYDRHVLCRLKAAGVTRAYTSDGGRTRADGWLQARTSIRRDLDAEWIDRVLNPDTSLVHRARGSAVRTVKRLRG</sequence>
<proteinExistence type="predicted"/>
<evidence type="ECO:0000313" key="4">
    <source>
        <dbReference type="EMBL" id="PEG43173.1"/>
    </source>
</evidence>
<keyword evidence="4" id="KW-0808">Transferase</keyword>
<dbReference type="AlphaFoldDB" id="A0A2A7NHC2"/>
<dbReference type="SUPFAM" id="SSF88713">
    <property type="entry name" value="Glycoside hydrolase/deacetylase"/>
    <property type="match status" value="1"/>
</dbReference>
<keyword evidence="5" id="KW-1185">Reference proteome</keyword>
<evidence type="ECO:0000259" key="3">
    <source>
        <dbReference type="PROSITE" id="PS51677"/>
    </source>
</evidence>
<dbReference type="GO" id="GO:0005975">
    <property type="term" value="P:carbohydrate metabolic process"/>
    <property type="evidence" value="ECO:0007669"/>
    <property type="project" value="InterPro"/>
</dbReference>
<accession>A0A2A7NHC2</accession>
<feature type="domain" description="NodB homology" evidence="3">
    <location>
        <begin position="45"/>
        <end position="222"/>
    </location>
</feature>
<organism evidence="4 5">
    <name type="scientific">Mycolicibacterium agri</name>
    <name type="common">Mycobacterium agri</name>
    <dbReference type="NCBI Taxonomy" id="36811"/>
    <lineage>
        <taxon>Bacteria</taxon>
        <taxon>Bacillati</taxon>
        <taxon>Actinomycetota</taxon>
        <taxon>Actinomycetes</taxon>
        <taxon>Mycobacteriales</taxon>
        <taxon>Mycobacteriaceae</taxon>
        <taxon>Mycolicibacterium</taxon>
    </lineage>
</organism>
<dbReference type="Pfam" id="PF01522">
    <property type="entry name" value="Polysacc_deac_1"/>
    <property type="match status" value="1"/>
</dbReference>
<dbReference type="PANTHER" id="PTHR34216:SF3">
    <property type="entry name" value="POLY-BETA-1,6-N-ACETYL-D-GLUCOSAMINE N-DEACETYLASE"/>
    <property type="match status" value="1"/>
</dbReference>
<dbReference type="OrthoDB" id="9763050at2"/>
<dbReference type="GO" id="GO:0016810">
    <property type="term" value="F:hydrolase activity, acting on carbon-nitrogen (but not peptide) bonds"/>
    <property type="evidence" value="ECO:0007669"/>
    <property type="project" value="InterPro"/>
</dbReference>
<dbReference type="PANTHER" id="PTHR34216">
    <property type="match status" value="1"/>
</dbReference>
<name>A0A2A7NHC2_MYCAG</name>
<dbReference type="CDD" id="cd10918">
    <property type="entry name" value="CE4_NodB_like_5s_6s"/>
    <property type="match status" value="1"/>
</dbReference>
<dbReference type="GO" id="GO:0016740">
    <property type="term" value="F:transferase activity"/>
    <property type="evidence" value="ECO:0007669"/>
    <property type="project" value="UniProtKB-KW"/>
</dbReference>
<dbReference type="PROSITE" id="PS51677">
    <property type="entry name" value="NODB"/>
    <property type="match status" value="1"/>
</dbReference>
<comment type="subcellular location">
    <subcellularLocation>
        <location evidence="1">Secreted</location>
    </subcellularLocation>
</comment>
<evidence type="ECO:0000256" key="2">
    <source>
        <dbReference type="ARBA" id="ARBA00022729"/>
    </source>
</evidence>
<protein>
    <submittedName>
        <fullName evidence="4">Glycosyl transferase</fullName>
    </submittedName>
</protein>
<dbReference type="Gene3D" id="3.20.20.370">
    <property type="entry name" value="Glycoside hydrolase/deacetylase"/>
    <property type="match status" value="1"/>
</dbReference>
<dbReference type="InterPro" id="IPR002509">
    <property type="entry name" value="NODB_dom"/>
</dbReference>
<evidence type="ECO:0000313" key="5">
    <source>
        <dbReference type="Proteomes" id="UP000220914"/>
    </source>
</evidence>
<comment type="caution">
    <text evidence="4">The sequence shown here is derived from an EMBL/GenBank/DDBJ whole genome shotgun (WGS) entry which is preliminary data.</text>
</comment>